<dbReference type="EMBL" id="JACCBX010000001">
    <property type="protein sequence ID" value="NYE03319.1"/>
    <property type="molecule type" value="Genomic_DNA"/>
</dbReference>
<dbReference type="PANTHER" id="PTHR30536">
    <property type="entry name" value="ALTRONATE/GALACTARATE DEHYDRATASE"/>
    <property type="match status" value="1"/>
</dbReference>
<reference evidence="3" key="1">
    <citation type="submission" date="2020-07" db="EMBL/GenBank/DDBJ databases">
        <authorList>
            <person name="Partida-Martinez L."/>
            <person name="Huntemann M."/>
            <person name="Clum A."/>
            <person name="Wang J."/>
            <person name="Palaniappan K."/>
            <person name="Ritter S."/>
            <person name="Chen I.-M."/>
            <person name="Stamatis D."/>
            <person name="Reddy T."/>
            <person name="O'Malley R."/>
            <person name="Daum C."/>
            <person name="Shapiro N."/>
            <person name="Ivanova N."/>
            <person name="Kyrpides N."/>
            <person name="Woyke T."/>
        </authorList>
    </citation>
    <scope>NUCLEOTIDE SEQUENCE [LARGE SCALE GENOMIC DNA]</scope>
    <source>
        <strain evidence="3">AT2.8</strain>
    </source>
</reference>
<dbReference type="AlphaFoldDB" id="A0A852T650"/>
<dbReference type="InterPro" id="IPR007392">
    <property type="entry name" value="GD_AH_second"/>
</dbReference>
<accession>A0A852T650</accession>
<dbReference type="Proteomes" id="UP000548423">
    <property type="component" value="Unassembled WGS sequence"/>
</dbReference>
<dbReference type="InterPro" id="IPR052172">
    <property type="entry name" value="UxaA_altronate/galactarate_dh"/>
</dbReference>
<dbReference type="PANTHER" id="PTHR30536:SF5">
    <property type="entry name" value="ALTRONATE DEHYDRATASE"/>
    <property type="match status" value="1"/>
</dbReference>
<sequence>MQTIRGYRRENGKIGIRNHLLILPTVICANQVCSRVQQQVPGSVAIPHQHGCSQVGADKERTHKVLVGMGKNPNVGAVLIVSLGCEVINAAKVKEEIESTGKPVIWIDIQNEAVPLKRSKEGLKKQRNS</sequence>
<evidence type="ECO:0000313" key="2">
    <source>
        <dbReference type="EMBL" id="NYE03319.1"/>
    </source>
</evidence>
<feature type="domain" description="D-galactarate/Altronate dehydratase second" evidence="1">
    <location>
        <begin position="6"/>
        <end position="123"/>
    </location>
</feature>
<gene>
    <name evidence="2" type="ORF">F4694_000038</name>
</gene>
<organism evidence="2 3">
    <name type="scientific">Neobacillus niacini</name>
    <dbReference type="NCBI Taxonomy" id="86668"/>
    <lineage>
        <taxon>Bacteria</taxon>
        <taxon>Bacillati</taxon>
        <taxon>Bacillota</taxon>
        <taxon>Bacilli</taxon>
        <taxon>Bacillales</taxon>
        <taxon>Bacillaceae</taxon>
        <taxon>Neobacillus</taxon>
    </lineage>
</organism>
<proteinExistence type="predicted"/>
<dbReference type="GO" id="GO:0019698">
    <property type="term" value="P:D-galacturonate catabolic process"/>
    <property type="evidence" value="ECO:0007669"/>
    <property type="project" value="TreeGrafter"/>
</dbReference>
<evidence type="ECO:0000259" key="1">
    <source>
        <dbReference type="Pfam" id="PF04295"/>
    </source>
</evidence>
<dbReference type="Pfam" id="PF04295">
    <property type="entry name" value="GD_AH_second"/>
    <property type="match status" value="1"/>
</dbReference>
<comment type="caution">
    <text evidence="2">The sequence shown here is derived from an EMBL/GenBank/DDBJ whole genome shotgun (WGS) entry which is preliminary data.</text>
</comment>
<reference evidence="3" key="2">
    <citation type="submission" date="2020-08" db="EMBL/GenBank/DDBJ databases">
        <title>The Agave Microbiome: Exploring the role of microbial communities in plant adaptations to desert environments.</title>
        <authorList>
            <person name="Partida-Martinez L.P."/>
        </authorList>
    </citation>
    <scope>NUCLEOTIDE SEQUENCE [LARGE SCALE GENOMIC DNA]</scope>
    <source>
        <strain evidence="3">AT2.8</strain>
    </source>
</reference>
<name>A0A852T650_9BACI</name>
<dbReference type="GO" id="GO:0016829">
    <property type="term" value="F:lyase activity"/>
    <property type="evidence" value="ECO:0007669"/>
    <property type="project" value="InterPro"/>
</dbReference>
<evidence type="ECO:0000313" key="3">
    <source>
        <dbReference type="Proteomes" id="UP000548423"/>
    </source>
</evidence>
<protein>
    <submittedName>
        <fullName evidence="2">Altronate dehydratase</fullName>
    </submittedName>
</protein>